<sequence length="903" mass="95068">MAGVTIGGLGTPLSTAPGVAADGFAERSGDRYHYEITGLRLERIKDNGQLDSPALGGGAAPVAWWTVNAAAQASPAAQLALLTWQAAPATKAIEYTEKLVGTITDRWGTVCTPAAPPAEVLWTFLLEPLGPSGAGWDLEGVAWPDPADTQRSVPPGTTLHVGERWRTGEPQLDELRGIIPAVVVGATVPCDHGNAPPGGPDIRDVLGVTADRAALAARRSPVFAAKEAGARAGLDALAGASRAATLDHLLRQAVAGLEIPTSQWHLALQAPGPAVAATQPSGASGGACPVKALEAPVLDNGLASNFTDKAALSTLAAAGIKGEKRDLYDVIQLRTGAYDSLDLLLAVPRAIAAAKTLVVRVLNGSGTETGRVAVSSGDLLAAGAVLPPNWVNPAGPWAADIDDLVRWADATLNMPVYITVPSTADPGSTVEIGLKTPSTTAGSDAAKGTVAPRYLVAAVGMRSAAEVARHDWDQEQISQDLATLTNAVGPASSDHALLEPGSRYRIVVEYFATRASDSTTLGDAGHPRSQTFWFRTDTLATHPTDSTQLVYTDTPAPVPVRLDPWTMVTMPGDNETGWFGREKLRLVFNTHDVDRFFGAYGKELRLRLEAANGDHPQGNGSTPHPLPISGANLIPVAATLLSPWDQALTEAVARGQLPCVDVDETRTQHSEVQFDIPLHPFMEYLLDVELVDQGAAESARGPRVFRRHFTTGGFGTVEGFAWSVSSVLRTARACPVDAFAAMLATLGSHPEGSAVDTHLAGYQIDPLPVPDHPQVVVFWQQAGGADPQPAAIMIDATEPLSRSRDYPREITDATVPDAPQRWILEPREWLTLRGGGDPGAIAGIVYAPGDQRAFIVLAPGSRGRHVTVDLVSVAMPDLPFLDGGEHAYSLVDVTLDHAPWEEV</sequence>
<name>A0A6P2C6B4_9ACTN</name>
<organism evidence="1 2">
    <name type="scientific">Trebonia kvetii</name>
    <dbReference type="NCBI Taxonomy" id="2480626"/>
    <lineage>
        <taxon>Bacteria</taxon>
        <taxon>Bacillati</taxon>
        <taxon>Actinomycetota</taxon>
        <taxon>Actinomycetes</taxon>
        <taxon>Streptosporangiales</taxon>
        <taxon>Treboniaceae</taxon>
        <taxon>Trebonia</taxon>
    </lineage>
</organism>
<dbReference type="RefSeq" id="WP_187365827.1">
    <property type="nucleotide sequence ID" value="NZ_RPFW01000002.1"/>
</dbReference>
<keyword evidence="2" id="KW-1185">Reference proteome</keyword>
<comment type="caution">
    <text evidence="1">The sequence shown here is derived from an EMBL/GenBank/DDBJ whole genome shotgun (WGS) entry which is preliminary data.</text>
</comment>
<dbReference type="AlphaFoldDB" id="A0A6P2C6B4"/>
<gene>
    <name evidence="1" type="ORF">EAS64_10555</name>
</gene>
<reference evidence="1 2" key="1">
    <citation type="submission" date="2018-11" db="EMBL/GenBank/DDBJ databases">
        <title>Trebonia kvetii gen.nov., sp.nov., a novel acidophilic actinobacterium, and proposal of the new actinobacterial family Treboniaceae fam. nov.</title>
        <authorList>
            <person name="Rapoport D."/>
            <person name="Sagova-Mareckova M."/>
            <person name="Sedlacek I."/>
            <person name="Provaznik J."/>
            <person name="Kralova S."/>
            <person name="Pavlinic D."/>
            <person name="Benes V."/>
            <person name="Kopecky J."/>
        </authorList>
    </citation>
    <scope>NUCLEOTIDE SEQUENCE [LARGE SCALE GENOMIC DNA]</scope>
    <source>
        <strain evidence="1 2">15Tr583</strain>
    </source>
</reference>
<accession>A0A6P2C6B4</accession>
<evidence type="ECO:0000313" key="2">
    <source>
        <dbReference type="Proteomes" id="UP000460272"/>
    </source>
</evidence>
<dbReference type="Proteomes" id="UP000460272">
    <property type="component" value="Unassembled WGS sequence"/>
</dbReference>
<proteinExistence type="predicted"/>
<protein>
    <submittedName>
        <fullName evidence="1">Uncharacterized protein</fullName>
    </submittedName>
</protein>
<dbReference type="EMBL" id="RPFW01000002">
    <property type="protein sequence ID" value="TVZ05053.1"/>
    <property type="molecule type" value="Genomic_DNA"/>
</dbReference>
<evidence type="ECO:0000313" key="1">
    <source>
        <dbReference type="EMBL" id="TVZ05053.1"/>
    </source>
</evidence>